<accession>A0A699SAU4</accession>
<organism evidence="2">
    <name type="scientific">Tanacetum cinerariifolium</name>
    <name type="common">Dalmatian daisy</name>
    <name type="synonym">Chrysanthemum cinerariifolium</name>
    <dbReference type="NCBI Taxonomy" id="118510"/>
    <lineage>
        <taxon>Eukaryota</taxon>
        <taxon>Viridiplantae</taxon>
        <taxon>Streptophyta</taxon>
        <taxon>Embryophyta</taxon>
        <taxon>Tracheophyta</taxon>
        <taxon>Spermatophyta</taxon>
        <taxon>Magnoliopsida</taxon>
        <taxon>eudicotyledons</taxon>
        <taxon>Gunneridae</taxon>
        <taxon>Pentapetalae</taxon>
        <taxon>asterids</taxon>
        <taxon>campanulids</taxon>
        <taxon>Asterales</taxon>
        <taxon>Asteraceae</taxon>
        <taxon>Asteroideae</taxon>
        <taxon>Anthemideae</taxon>
        <taxon>Anthemidinae</taxon>
        <taxon>Tanacetum</taxon>
    </lineage>
</organism>
<sequence length="188" mass="20940">HPPDNRQRRRAKLKRAVVRPGRRFQRADAGIDDHQAIGDKSGQASGDPRQAVALGQEVPGDHVGQQQKQAPGQRASHARFSVSPGHDCGTGHGLVHPLRRRATPCPAENPGAGLLPPCRGRLRSHRVVRWLQRPVTQIAQRHEARRNSCALGPACHRNPGRSDRVQCLSDQYRQKPDPGRHRRRAVHR</sequence>
<dbReference type="AlphaFoldDB" id="A0A699SAU4"/>
<reference evidence="2" key="1">
    <citation type="journal article" date="2019" name="Sci. Rep.">
        <title>Draft genome of Tanacetum cinerariifolium, the natural source of mosquito coil.</title>
        <authorList>
            <person name="Yamashiro T."/>
            <person name="Shiraishi A."/>
            <person name="Satake H."/>
            <person name="Nakayama K."/>
        </authorList>
    </citation>
    <scope>NUCLEOTIDE SEQUENCE</scope>
</reference>
<comment type="caution">
    <text evidence="2">The sequence shown here is derived from an EMBL/GenBank/DDBJ whole genome shotgun (WGS) entry which is preliminary data.</text>
</comment>
<dbReference type="EMBL" id="BKCJ011148140">
    <property type="protein sequence ID" value="GFC94333.1"/>
    <property type="molecule type" value="Genomic_DNA"/>
</dbReference>
<feature type="compositionally biased region" description="Basic and acidic residues" evidence="1">
    <location>
        <begin position="25"/>
        <end position="37"/>
    </location>
</feature>
<feature type="region of interest" description="Disordered" evidence="1">
    <location>
        <begin position="1"/>
        <end position="86"/>
    </location>
</feature>
<feature type="non-terminal residue" evidence="2">
    <location>
        <position position="1"/>
    </location>
</feature>
<proteinExistence type="predicted"/>
<evidence type="ECO:0000313" key="2">
    <source>
        <dbReference type="EMBL" id="GFC94333.1"/>
    </source>
</evidence>
<name>A0A699SAU4_TANCI</name>
<evidence type="ECO:0000256" key="1">
    <source>
        <dbReference type="SAM" id="MobiDB-lite"/>
    </source>
</evidence>
<gene>
    <name evidence="2" type="ORF">Tci_866303</name>
</gene>
<feature type="compositionally biased region" description="Basic residues" evidence="1">
    <location>
        <begin position="7"/>
        <end position="24"/>
    </location>
</feature>
<protein>
    <submittedName>
        <fullName evidence="2">Uncharacterized protein</fullName>
    </submittedName>
</protein>